<feature type="transmembrane region" description="Helical" evidence="6">
    <location>
        <begin position="64"/>
        <end position="84"/>
    </location>
</feature>
<feature type="transmembrane region" description="Helical" evidence="6">
    <location>
        <begin position="346"/>
        <end position="368"/>
    </location>
</feature>
<dbReference type="CDD" id="cd17319">
    <property type="entry name" value="MFS_ExuT_GudP_like"/>
    <property type="match status" value="1"/>
</dbReference>
<dbReference type="AlphaFoldDB" id="A0A2C6DPL5"/>
<evidence type="ECO:0000256" key="6">
    <source>
        <dbReference type="SAM" id="Phobius"/>
    </source>
</evidence>
<name>A0A2C6DPL5_9GAMM</name>
<dbReference type="Gene3D" id="1.20.1250.20">
    <property type="entry name" value="MFS general substrate transporter like domains"/>
    <property type="match status" value="2"/>
</dbReference>
<accession>A0A2C6DPL5</accession>
<evidence type="ECO:0000313" key="9">
    <source>
        <dbReference type="Proteomes" id="UP000224974"/>
    </source>
</evidence>
<feature type="transmembrane region" description="Helical" evidence="6">
    <location>
        <begin position="21"/>
        <end position="39"/>
    </location>
</feature>
<dbReference type="InterPro" id="IPR020846">
    <property type="entry name" value="MFS_dom"/>
</dbReference>
<dbReference type="PROSITE" id="PS50850">
    <property type="entry name" value="MFS"/>
    <property type="match status" value="1"/>
</dbReference>
<dbReference type="GO" id="GO:0016020">
    <property type="term" value="C:membrane"/>
    <property type="evidence" value="ECO:0007669"/>
    <property type="project" value="UniProtKB-SubCell"/>
</dbReference>
<proteinExistence type="inferred from homology"/>
<comment type="similarity">
    <text evidence="5">Belongs to the major facilitator superfamily. Phthalate permease family.</text>
</comment>
<feature type="transmembrane region" description="Helical" evidence="6">
    <location>
        <begin position="409"/>
        <end position="431"/>
    </location>
</feature>
<keyword evidence="2 6" id="KW-0812">Transmembrane</keyword>
<dbReference type="OrthoDB" id="9773404at2"/>
<keyword evidence="3 6" id="KW-1133">Transmembrane helix</keyword>
<dbReference type="PANTHER" id="PTHR11662">
    <property type="entry name" value="SOLUTE CARRIER FAMILY 17"/>
    <property type="match status" value="1"/>
</dbReference>
<evidence type="ECO:0000256" key="5">
    <source>
        <dbReference type="ARBA" id="ARBA00038514"/>
    </source>
</evidence>
<feature type="transmembrane region" description="Helical" evidence="6">
    <location>
        <begin position="176"/>
        <end position="197"/>
    </location>
</feature>
<dbReference type="InterPro" id="IPR036259">
    <property type="entry name" value="MFS_trans_sf"/>
</dbReference>
<evidence type="ECO:0000256" key="4">
    <source>
        <dbReference type="ARBA" id="ARBA00023136"/>
    </source>
</evidence>
<dbReference type="GO" id="GO:0022857">
    <property type="term" value="F:transmembrane transporter activity"/>
    <property type="evidence" value="ECO:0007669"/>
    <property type="project" value="InterPro"/>
</dbReference>
<dbReference type="PANTHER" id="PTHR11662:SF399">
    <property type="entry name" value="FI19708P1-RELATED"/>
    <property type="match status" value="1"/>
</dbReference>
<dbReference type="Proteomes" id="UP000224974">
    <property type="component" value="Unassembled WGS sequence"/>
</dbReference>
<reference evidence="9" key="1">
    <citation type="submission" date="2017-09" db="EMBL/GenBank/DDBJ databases">
        <title>FDA dAtabase for Regulatory Grade micrObial Sequences (FDA-ARGOS): Supporting development and validation of Infectious Disease Dx tests.</title>
        <authorList>
            <person name="Minogue T."/>
            <person name="Wolcott M."/>
            <person name="Wasieloski L."/>
            <person name="Aguilar W."/>
            <person name="Moore D."/>
            <person name="Tallon L."/>
            <person name="Sadzewicz L."/>
            <person name="Ott S."/>
            <person name="Zhao X."/>
            <person name="Nagaraj S."/>
            <person name="Vavikolanu K."/>
            <person name="Aluvathingal J."/>
            <person name="Nadendla S."/>
            <person name="Sichtig H."/>
        </authorList>
    </citation>
    <scope>NUCLEOTIDE SEQUENCE [LARGE SCALE GENOMIC DNA]</scope>
    <source>
        <strain evidence="9">FDAARGOS_387</strain>
    </source>
</reference>
<comment type="subcellular location">
    <subcellularLocation>
        <location evidence="1">Membrane</location>
        <topology evidence="1">Multi-pass membrane protein</topology>
    </subcellularLocation>
</comment>
<dbReference type="InterPro" id="IPR050382">
    <property type="entry name" value="MFS_Na/Anion_cotransporter"/>
</dbReference>
<gene>
    <name evidence="8" type="ORF">CRN84_14040</name>
</gene>
<sequence>MESGYQRNFKLLRGFFMAKTRIRWTLATFMFIGGIINYMDRASLSVMAPFIEKDLQLTQTQMGMVFSSFFLGYALFCFIGGMCADRFGPRKTMAGAIGLWSIFCGLTAAVTGFFSMVVVRVLFGMGEGPMQTTINKTIKSWFPRKEAATATGFVNSGQPLGGALCGPIVGSFALFLGWRAAFIIIMLFGFLWLYGWYRIARDTPAEHPKVNQAELEYIQAGLEEKPSDQASTTDAPKLSYYLTRSTVWATAAGYFAYSYVLSFFLTWFPTYLVREHGLDIKTMGFVNAIPWLFGAVGLLTGGLICDWLFRRSGKALASSKTVVVGGMLLSAAGIIYASNISTVYPAVALMTLTVYCLYNAGTCIWSTVLDTIPQKSIGSVGGFIHFIANLAGVICPTVTGYILDRSGSFPLTFVIAGVIAIIGAAAILFFVRPIKAKEAVKSA</sequence>
<comment type="caution">
    <text evidence="8">The sequence shown here is derived from an EMBL/GenBank/DDBJ whole genome shotgun (WGS) entry which is preliminary data.</text>
</comment>
<evidence type="ECO:0000256" key="2">
    <source>
        <dbReference type="ARBA" id="ARBA00022692"/>
    </source>
</evidence>
<evidence type="ECO:0000256" key="3">
    <source>
        <dbReference type="ARBA" id="ARBA00022989"/>
    </source>
</evidence>
<evidence type="ECO:0000313" key="8">
    <source>
        <dbReference type="EMBL" id="PHI30375.1"/>
    </source>
</evidence>
<dbReference type="EMBL" id="PDDX01000001">
    <property type="protein sequence ID" value="PHI30375.1"/>
    <property type="molecule type" value="Genomic_DNA"/>
</dbReference>
<feature type="transmembrane region" description="Helical" evidence="6">
    <location>
        <begin position="288"/>
        <end position="309"/>
    </location>
</feature>
<evidence type="ECO:0000259" key="7">
    <source>
        <dbReference type="PROSITE" id="PS50850"/>
    </source>
</evidence>
<evidence type="ECO:0000256" key="1">
    <source>
        <dbReference type="ARBA" id="ARBA00004141"/>
    </source>
</evidence>
<dbReference type="SUPFAM" id="SSF103473">
    <property type="entry name" value="MFS general substrate transporter"/>
    <property type="match status" value="1"/>
</dbReference>
<keyword evidence="4 6" id="KW-0472">Membrane</keyword>
<protein>
    <submittedName>
        <fullName evidence="8">MFS transporter</fullName>
    </submittedName>
</protein>
<feature type="domain" description="Major facilitator superfamily (MFS) profile" evidence="7">
    <location>
        <begin position="26"/>
        <end position="435"/>
    </location>
</feature>
<keyword evidence="9" id="KW-1185">Reference proteome</keyword>
<feature type="transmembrane region" description="Helical" evidence="6">
    <location>
        <begin position="96"/>
        <end position="123"/>
    </location>
</feature>
<feature type="transmembrane region" description="Helical" evidence="6">
    <location>
        <begin position="380"/>
        <end position="403"/>
    </location>
</feature>
<organism evidence="8 9">
    <name type="scientific">Budvicia aquatica</name>
    <dbReference type="NCBI Taxonomy" id="82979"/>
    <lineage>
        <taxon>Bacteria</taxon>
        <taxon>Pseudomonadati</taxon>
        <taxon>Pseudomonadota</taxon>
        <taxon>Gammaproteobacteria</taxon>
        <taxon>Enterobacterales</taxon>
        <taxon>Budviciaceae</taxon>
        <taxon>Budvicia</taxon>
    </lineage>
</organism>
<dbReference type="InterPro" id="IPR011701">
    <property type="entry name" value="MFS"/>
</dbReference>
<dbReference type="Pfam" id="PF07690">
    <property type="entry name" value="MFS_1"/>
    <property type="match status" value="1"/>
</dbReference>
<feature type="transmembrane region" description="Helical" evidence="6">
    <location>
        <begin position="321"/>
        <end position="340"/>
    </location>
</feature>
<feature type="transmembrane region" description="Helical" evidence="6">
    <location>
        <begin position="247"/>
        <end position="268"/>
    </location>
</feature>